<dbReference type="InParanoid" id="A0A1S0TY03"/>
<dbReference type="AlphaFoldDB" id="A0A1S0TY03"/>
<evidence type="ECO:0000313" key="1">
    <source>
        <dbReference type="EMBL" id="EFO22140.1"/>
    </source>
</evidence>
<dbReference type="KEGG" id="loa:LOAG_06348"/>
<sequence>MAQQFRKTQMKFHLQMYCRLVLVINYDRSELPRPKKGQKKHEKPVCRNPHIYLLAIKNPPSSGMYNIATKHNLSSTKRPAPCSLSKLNKMQFLNHSEQKWPRLSDEFLLCK</sequence>
<accession>A0A1S0TY03</accession>
<dbReference type="CTD" id="9943761"/>
<organism evidence="1">
    <name type="scientific">Loa loa</name>
    <name type="common">Eye worm</name>
    <name type="synonym">Filaria loa</name>
    <dbReference type="NCBI Taxonomy" id="7209"/>
    <lineage>
        <taxon>Eukaryota</taxon>
        <taxon>Metazoa</taxon>
        <taxon>Ecdysozoa</taxon>
        <taxon>Nematoda</taxon>
        <taxon>Chromadorea</taxon>
        <taxon>Rhabditida</taxon>
        <taxon>Spirurina</taxon>
        <taxon>Spiruromorpha</taxon>
        <taxon>Filarioidea</taxon>
        <taxon>Onchocercidae</taxon>
        <taxon>Loa</taxon>
    </lineage>
</organism>
<proteinExistence type="predicted"/>
<gene>
    <name evidence="1" type="ORF">LOAG_06348</name>
</gene>
<dbReference type="GeneID" id="9943761"/>
<name>A0A1S0TY03_LOALO</name>
<dbReference type="EMBL" id="JH712069">
    <property type="protein sequence ID" value="EFO22140.1"/>
    <property type="molecule type" value="Genomic_DNA"/>
</dbReference>
<dbReference type="RefSeq" id="XP_003141932.1">
    <property type="nucleotide sequence ID" value="XM_003141884.1"/>
</dbReference>
<reference evidence="1" key="1">
    <citation type="submission" date="2012-04" db="EMBL/GenBank/DDBJ databases">
        <title>The Genome Sequence of Loa loa.</title>
        <authorList>
            <consortium name="The Broad Institute Genome Sequencing Platform"/>
            <consortium name="Broad Institute Genome Sequencing Center for Infectious Disease"/>
            <person name="Nutman T.B."/>
            <person name="Fink D.L."/>
            <person name="Russ C."/>
            <person name="Young S."/>
            <person name="Zeng Q."/>
            <person name="Gargeya S."/>
            <person name="Alvarado L."/>
            <person name="Berlin A."/>
            <person name="Chapman S.B."/>
            <person name="Chen Z."/>
            <person name="Freedman E."/>
            <person name="Gellesch M."/>
            <person name="Goldberg J."/>
            <person name="Griggs A."/>
            <person name="Gujja S."/>
            <person name="Heilman E.R."/>
            <person name="Heiman D."/>
            <person name="Howarth C."/>
            <person name="Mehta T."/>
            <person name="Neiman D."/>
            <person name="Pearson M."/>
            <person name="Roberts A."/>
            <person name="Saif S."/>
            <person name="Shea T."/>
            <person name="Shenoy N."/>
            <person name="Sisk P."/>
            <person name="Stolte C."/>
            <person name="Sykes S."/>
            <person name="White J."/>
            <person name="Yandava C."/>
            <person name="Haas B."/>
            <person name="Henn M.R."/>
            <person name="Nusbaum C."/>
            <person name="Birren B."/>
        </authorList>
    </citation>
    <scope>NUCLEOTIDE SEQUENCE [LARGE SCALE GENOMIC DNA]</scope>
</reference>
<protein>
    <submittedName>
        <fullName evidence="1">Uncharacterized protein</fullName>
    </submittedName>
</protein>